<sequence>MQICMGEKEEVDTDSTKEPSIYFAANMYQNHHHDNLAWVFTWLCAVSWAYSFSVACADCTEPVVLLSKHWLGPSRPDGTDTASSFKASYNIYLFGTPIEIYITCTHLHGNGKMTFFFDLLCSQFFATLPYPTTPVTCHTIIITGANSGLSFEAANHCVRIEDNRLVLGVQDIFKGISTKSALEIVHAARKCVIDVWELNLLSPVSIKAFAMKSMDLNRLGAVLEHAGMTTMTWRLSQGIETTMMTNVFGTELLALLLLPKLRETALLFNVQPKAERWD</sequence>
<dbReference type="PANTHER" id="PTHR43157">
    <property type="entry name" value="PHOSPHATIDYLINOSITOL-GLYCAN BIOSYNTHESIS CLASS F PROTEIN-RELATED"/>
    <property type="match status" value="1"/>
</dbReference>
<dbReference type="Proteomes" id="UP000700596">
    <property type="component" value="Unassembled WGS sequence"/>
</dbReference>
<evidence type="ECO:0000313" key="3">
    <source>
        <dbReference type="Proteomes" id="UP000700596"/>
    </source>
</evidence>
<proteinExistence type="predicted"/>
<dbReference type="GO" id="GO:0016491">
    <property type="term" value="F:oxidoreductase activity"/>
    <property type="evidence" value="ECO:0007669"/>
    <property type="project" value="UniProtKB-KW"/>
</dbReference>
<dbReference type="InterPro" id="IPR036291">
    <property type="entry name" value="NAD(P)-bd_dom_sf"/>
</dbReference>
<gene>
    <name evidence="2" type="ORF">B0J11DRAFT_507887</name>
</gene>
<protein>
    <submittedName>
        <fullName evidence="2">Uncharacterized protein</fullName>
    </submittedName>
</protein>
<reference evidence="2" key="1">
    <citation type="journal article" date="2021" name="Nat. Commun.">
        <title>Genetic determinants of endophytism in the Arabidopsis root mycobiome.</title>
        <authorList>
            <person name="Mesny F."/>
            <person name="Miyauchi S."/>
            <person name="Thiergart T."/>
            <person name="Pickel B."/>
            <person name="Atanasova L."/>
            <person name="Karlsson M."/>
            <person name="Huettel B."/>
            <person name="Barry K.W."/>
            <person name="Haridas S."/>
            <person name="Chen C."/>
            <person name="Bauer D."/>
            <person name="Andreopoulos W."/>
            <person name="Pangilinan J."/>
            <person name="LaButti K."/>
            <person name="Riley R."/>
            <person name="Lipzen A."/>
            <person name="Clum A."/>
            <person name="Drula E."/>
            <person name="Henrissat B."/>
            <person name="Kohler A."/>
            <person name="Grigoriev I.V."/>
            <person name="Martin F.M."/>
            <person name="Hacquard S."/>
        </authorList>
    </citation>
    <scope>NUCLEOTIDE SEQUENCE</scope>
    <source>
        <strain evidence="2">MPI-CAGE-CH-0243</strain>
    </source>
</reference>
<dbReference type="Gene3D" id="3.40.50.720">
    <property type="entry name" value="NAD(P)-binding Rossmann-like Domain"/>
    <property type="match status" value="1"/>
</dbReference>
<name>A0A9P9DL04_9PLEO</name>
<comment type="caution">
    <text evidence="2">The sequence shown here is derived from an EMBL/GenBank/DDBJ whole genome shotgun (WGS) entry which is preliminary data.</text>
</comment>
<dbReference type="SUPFAM" id="SSF51735">
    <property type="entry name" value="NAD(P)-binding Rossmann-fold domains"/>
    <property type="match status" value="1"/>
</dbReference>
<dbReference type="EMBL" id="JAGMWT010000010">
    <property type="protein sequence ID" value="KAH7120839.1"/>
    <property type="molecule type" value="Genomic_DNA"/>
</dbReference>
<keyword evidence="1" id="KW-0560">Oxidoreductase</keyword>
<evidence type="ECO:0000313" key="2">
    <source>
        <dbReference type="EMBL" id="KAH7120839.1"/>
    </source>
</evidence>
<evidence type="ECO:0000256" key="1">
    <source>
        <dbReference type="ARBA" id="ARBA00023002"/>
    </source>
</evidence>
<keyword evidence="3" id="KW-1185">Reference proteome</keyword>
<dbReference type="PANTHER" id="PTHR43157:SF31">
    <property type="entry name" value="PHOSPHATIDYLINOSITOL-GLYCAN BIOSYNTHESIS CLASS F PROTEIN"/>
    <property type="match status" value="1"/>
</dbReference>
<dbReference type="AlphaFoldDB" id="A0A9P9DL04"/>
<accession>A0A9P9DL04</accession>
<dbReference type="OrthoDB" id="542013at2759"/>
<organism evidence="2 3">
    <name type="scientific">Dendryphion nanum</name>
    <dbReference type="NCBI Taxonomy" id="256645"/>
    <lineage>
        <taxon>Eukaryota</taxon>
        <taxon>Fungi</taxon>
        <taxon>Dikarya</taxon>
        <taxon>Ascomycota</taxon>
        <taxon>Pezizomycotina</taxon>
        <taxon>Dothideomycetes</taxon>
        <taxon>Pleosporomycetidae</taxon>
        <taxon>Pleosporales</taxon>
        <taxon>Torulaceae</taxon>
        <taxon>Dendryphion</taxon>
    </lineage>
</organism>